<name>A0A2Z4IJF6_9BACT</name>
<dbReference type="PRINTS" id="PR00455">
    <property type="entry name" value="HTHTETR"/>
</dbReference>
<dbReference type="InterPro" id="IPR025722">
    <property type="entry name" value="TetR"/>
</dbReference>
<dbReference type="InterPro" id="IPR009057">
    <property type="entry name" value="Homeodomain-like_sf"/>
</dbReference>
<dbReference type="GO" id="GO:0003677">
    <property type="term" value="F:DNA binding"/>
    <property type="evidence" value="ECO:0007669"/>
    <property type="project" value="UniProtKB-UniRule"/>
</dbReference>
<dbReference type="InterPro" id="IPR001647">
    <property type="entry name" value="HTH_TetR"/>
</dbReference>
<dbReference type="Gene3D" id="1.10.357.10">
    <property type="entry name" value="Tetracycline Repressor, domain 2"/>
    <property type="match status" value="1"/>
</dbReference>
<sequence length="216" mass="25381">MEKKKKISTKQRIINEAIRLYNLHGAHNITSRHIAAELGISHGNLDYHYNNREAILLAIYKQMREEMSASYESQKGATASFEDFHLLLVHLESFHMKYRFFNMDVLEISRSYPDVSKLLGDTIVLRSKQMADFFERFLQDGYIDNSINPFLDRLQHTIRIVITFWLSQREVLTSFKFQGDGEMARHIWELIIPFMTDEGLKEFDRMIAKHGYSLVG</sequence>
<dbReference type="Pfam" id="PF13972">
    <property type="entry name" value="TetR"/>
    <property type="match status" value="1"/>
</dbReference>
<accession>A0A2Z4IJF6</accession>
<dbReference type="PROSITE" id="PS50977">
    <property type="entry name" value="HTH_TETR_2"/>
    <property type="match status" value="1"/>
</dbReference>
<dbReference type="AlphaFoldDB" id="A0A2Z4IJF6"/>
<feature type="domain" description="HTH tetR-type" evidence="3">
    <location>
        <begin position="7"/>
        <end position="67"/>
    </location>
</feature>
<dbReference type="SUPFAM" id="SSF46689">
    <property type="entry name" value="Homeodomain-like"/>
    <property type="match status" value="1"/>
</dbReference>
<keyword evidence="5" id="KW-1185">Reference proteome</keyword>
<gene>
    <name evidence="4" type="ORF">DN752_12495</name>
</gene>
<dbReference type="Pfam" id="PF00440">
    <property type="entry name" value="TetR_N"/>
    <property type="match status" value="1"/>
</dbReference>
<evidence type="ECO:0000313" key="5">
    <source>
        <dbReference type="Proteomes" id="UP000248688"/>
    </source>
</evidence>
<evidence type="ECO:0000256" key="1">
    <source>
        <dbReference type="ARBA" id="ARBA00023125"/>
    </source>
</evidence>
<dbReference type="InterPro" id="IPR050624">
    <property type="entry name" value="HTH-type_Tx_Regulator"/>
</dbReference>
<dbReference type="PANTHER" id="PTHR43479:SF12">
    <property type="entry name" value="TRANSCRIPTIONAL REGULATORY PROTEIN"/>
    <property type="match status" value="1"/>
</dbReference>
<keyword evidence="1 2" id="KW-0238">DNA-binding</keyword>
<dbReference type="PANTHER" id="PTHR43479">
    <property type="entry name" value="ACREF/ENVCD OPERON REPRESSOR-RELATED"/>
    <property type="match status" value="1"/>
</dbReference>
<proteinExistence type="predicted"/>
<reference evidence="4 5" key="1">
    <citation type="submission" date="2018-06" db="EMBL/GenBank/DDBJ databases">
        <title>Echinicola strongylocentroti sp. nov., isolated from a sea urchin Strongylocentrotus intermedius.</title>
        <authorList>
            <person name="Bae S.S."/>
        </authorList>
    </citation>
    <scope>NUCLEOTIDE SEQUENCE [LARGE SCALE GENOMIC DNA]</scope>
    <source>
        <strain evidence="4 5">MEBiC08714</strain>
    </source>
</reference>
<dbReference type="Proteomes" id="UP000248688">
    <property type="component" value="Chromosome"/>
</dbReference>
<organism evidence="4 5">
    <name type="scientific">Echinicola strongylocentroti</name>
    <dbReference type="NCBI Taxonomy" id="1795355"/>
    <lineage>
        <taxon>Bacteria</taxon>
        <taxon>Pseudomonadati</taxon>
        <taxon>Bacteroidota</taxon>
        <taxon>Cytophagia</taxon>
        <taxon>Cytophagales</taxon>
        <taxon>Cyclobacteriaceae</taxon>
        <taxon>Echinicola</taxon>
    </lineage>
</organism>
<evidence type="ECO:0000256" key="2">
    <source>
        <dbReference type="PROSITE-ProRule" id="PRU00335"/>
    </source>
</evidence>
<dbReference type="KEGG" id="est:DN752_12495"/>
<evidence type="ECO:0000259" key="3">
    <source>
        <dbReference type="PROSITE" id="PS50977"/>
    </source>
</evidence>
<protein>
    <submittedName>
        <fullName evidence="4">TetR family transcriptional regulator</fullName>
    </submittedName>
</protein>
<dbReference type="EMBL" id="CP030041">
    <property type="protein sequence ID" value="AWW30879.1"/>
    <property type="molecule type" value="Genomic_DNA"/>
</dbReference>
<evidence type="ECO:0000313" key="4">
    <source>
        <dbReference type="EMBL" id="AWW30879.1"/>
    </source>
</evidence>
<dbReference type="OrthoDB" id="9785164at2"/>
<dbReference type="RefSeq" id="WP_112784256.1">
    <property type="nucleotide sequence ID" value="NZ_CP030041.1"/>
</dbReference>
<feature type="DNA-binding region" description="H-T-H motif" evidence="2">
    <location>
        <begin position="30"/>
        <end position="49"/>
    </location>
</feature>